<comment type="similarity">
    <text evidence="2">Belongs to the methyltransferase superfamily. L-isoaspartyl/D-aspartyl protein methyltransferase family.</text>
</comment>
<evidence type="ECO:0000256" key="7">
    <source>
        <dbReference type="ARBA" id="ARBA00022679"/>
    </source>
</evidence>
<dbReference type="Proteomes" id="UP001501710">
    <property type="component" value="Unassembled WGS sequence"/>
</dbReference>
<evidence type="ECO:0000256" key="1">
    <source>
        <dbReference type="ARBA" id="ARBA00004496"/>
    </source>
</evidence>
<dbReference type="RefSeq" id="WP_344890528.1">
    <property type="nucleotide sequence ID" value="NZ_BAABAS010000004.1"/>
</dbReference>
<evidence type="ECO:0000256" key="11">
    <source>
        <dbReference type="ARBA" id="ARBA00031350"/>
    </source>
</evidence>
<keyword evidence="7" id="KW-0808">Transferase</keyword>
<dbReference type="InterPro" id="IPR029063">
    <property type="entry name" value="SAM-dependent_MTases_sf"/>
</dbReference>
<evidence type="ECO:0000256" key="10">
    <source>
        <dbReference type="ARBA" id="ARBA00031323"/>
    </source>
</evidence>
<dbReference type="GO" id="GO:0008168">
    <property type="term" value="F:methyltransferase activity"/>
    <property type="evidence" value="ECO:0007669"/>
    <property type="project" value="UniProtKB-KW"/>
</dbReference>
<protein>
    <recommendedName>
        <fullName evidence="4">Protein-L-isoaspartate O-methyltransferase</fullName>
        <ecNumber evidence="3">2.1.1.77</ecNumber>
    </recommendedName>
    <alternativeName>
        <fullName evidence="11">L-isoaspartyl protein carboxyl methyltransferase</fullName>
    </alternativeName>
    <alternativeName>
        <fullName evidence="9">Protein L-isoaspartyl methyltransferase</fullName>
    </alternativeName>
    <alternativeName>
        <fullName evidence="10">Protein-beta-aspartate methyltransferase</fullName>
    </alternativeName>
</protein>
<name>A0ABP8BTY7_9ACTN</name>
<evidence type="ECO:0000256" key="6">
    <source>
        <dbReference type="ARBA" id="ARBA00022603"/>
    </source>
</evidence>
<keyword evidence="6 12" id="KW-0489">Methyltransferase</keyword>
<comment type="subcellular location">
    <subcellularLocation>
        <location evidence="1">Cytoplasm</location>
    </subcellularLocation>
</comment>
<dbReference type="SUPFAM" id="SSF53335">
    <property type="entry name" value="S-adenosyl-L-methionine-dependent methyltransferases"/>
    <property type="match status" value="1"/>
</dbReference>
<evidence type="ECO:0000313" key="13">
    <source>
        <dbReference type="Proteomes" id="UP001501710"/>
    </source>
</evidence>
<dbReference type="EC" id="2.1.1.77" evidence="3"/>
<dbReference type="GO" id="GO:0032259">
    <property type="term" value="P:methylation"/>
    <property type="evidence" value="ECO:0007669"/>
    <property type="project" value="UniProtKB-KW"/>
</dbReference>
<evidence type="ECO:0000256" key="9">
    <source>
        <dbReference type="ARBA" id="ARBA00030757"/>
    </source>
</evidence>
<dbReference type="Gene3D" id="3.40.50.150">
    <property type="entry name" value="Vaccinia Virus protein VP39"/>
    <property type="match status" value="1"/>
</dbReference>
<dbReference type="InterPro" id="IPR000682">
    <property type="entry name" value="PCMT"/>
</dbReference>
<comment type="caution">
    <text evidence="12">The sequence shown here is derived from an EMBL/GenBank/DDBJ whole genome shotgun (WGS) entry which is preliminary data.</text>
</comment>
<evidence type="ECO:0000256" key="5">
    <source>
        <dbReference type="ARBA" id="ARBA00022490"/>
    </source>
</evidence>
<dbReference type="Pfam" id="PF01135">
    <property type="entry name" value="PCMT"/>
    <property type="match status" value="1"/>
</dbReference>
<dbReference type="PANTHER" id="PTHR11579">
    <property type="entry name" value="PROTEIN-L-ISOASPARTATE O-METHYLTRANSFERASE"/>
    <property type="match status" value="1"/>
</dbReference>
<organism evidence="12 13">
    <name type="scientific">Actinomadura meridiana</name>
    <dbReference type="NCBI Taxonomy" id="559626"/>
    <lineage>
        <taxon>Bacteria</taxon>
        <taxon>Bacillati</taxon>
        <taxon>Actinomycetota</taxon>
        <taxon>Actinomycetes</taxon>
        <taxon>Streptosporangiales</taxon>
        <taxon>Thermomonosporaceae</taxon>
        <taxon>Actinomadura</taxon>
    </lineage>
</organism>
<keyword evidence="13" id="KW-1185">Reference proteome</keyword>
<evidence type="ECO:0000256" key="2">
    <source>
        <dbReference type="ARBA" id="ARBA00005369"/>
    </source>
</evidence>
<proteinExistence type="inferred from homology"/>
<dbReference type="CDD" id="cd02440">
    <property type="entry name" value="AdoMet_MTases"/>
    <property type="match status" value="1"/>
</dbReference>
<sequence length="384" mass="41188">MTEEHGPVNERLAALIDGVETGGYLPEPADDWRRALRAVPRHAFVPPRAWTADGPIDQAARPTQWWDAVYSDAPIITQADDGATDPTTGQGIATSSLSALSSVLYNMRALDLDEGHRVLEIGTGTGYSAALTAQIVGSSGSVVSVEVDAEVATRAAKNVAGGLPAGVPAPTLVTGDGADGHAADAPYDRVHATCSVQSIPPAWLKQTRPGGRIVTPYARWFGYGFIAQVDVLPDGTGVGRLSGTSAYMFLRSQRPADDHPADWAADGVRVSRTGINPRTVAFAPEAADLVITHLAPGIAARRPDDALWLFDGRDSDCWAIAVFAEHEDVFEVRQHGARDLWDEVVAAYFRWQSLGRPELDRFGLTVADDGERLWLDVPHNEVGW</sequence>
<gene>
    <name evidence="12" type="primary">tgmC_1</name>
    <name evidence="12" type="ORF">GCM10022254_10280</name>
</gene>
<dbReference type="PANTHER" id="PTHR11579:SF0">
    <property type="entry name" value="PROTEIN-L-ISOASPARTATE(D-ASPARTATE) O-METHYLTRANSFERASE"/>
    <property type="match status" value="1"/>
</dbReference>
<accession>A0ABP8BTY7</accession>
<dbReference type="EMBL" id="BAABAS010000004">
    <property type="protein sequence ID" value="GAA4226161.1"/>
    <property type="molecule type" value="Genomic_DNA"/>
</dbReference>
<evidence type="ECO:0000256" key="3">
    <source>
        <dbReference type="ARBA" id="ARBA00011890"/>
    </source>
</evidence>
<reference evidence="13" key="1">
    <citation type="journal article" date="2019" name="Int. J. Syst. Evol. Microbiol.">
        <title>The Global Catalogue of Microorganisms (GCM) 10K type strain sequencing project: providing services to taxonomists for standard genome sequencing and annotation.</title>
        <authorList>
            <consortium name="The Broad Institute Genomics Platform"/>
            <consortium name="The Broad Institute Genome Sequencing Center for Infectious Disease"/>
            <person name="Wu L."/>
            <person name="Ma J."/>
        </authorList>
    </citation>
    <scope>NUCLEOTIDE SEQUENCE [LARGE SCALE GENOMIC DNA]</scope>
    <source>
        <strain evidence="13">JCM 17440</strain>
    </source>
</reference>
<evidence type="ECO:0000256" key="8">
    <source>
        <dbReference type="ARBA" id="ARBA00022691"/>
    </source>
</evidence>
<evidence type="ECO:0000256" key="4">
    <source>
        <dbReference type="ARBA" id="ARBA00013346"/>
    </source>
</evidence>
<keyword evidence="5" id="KW-0963">Cytoplasm</keyword>
<evidence type="ECO:0000313" key="12">
    <source>
        <dbReference type="EMBL" id="GAA4226161.1"/>
    </source>
</evidence>
<keyword evidence="8" id="KW-0949">S-adenosyl-L-methionine</keyword>